<feature type="compositionally biased region" description="Acidic residues" evidence="1">
    <location>
        <begin position="47"/>
        <end position="60"/>
    </location>
</feature>
<protein>
    <submittedName>
        <fullName evidence="2">Uncharacterized protein</fullName>
    </submittedName>
</protein>
<organism evidence="2 3">
    <name type="scientific">Tulasnella calospora MUT 4182</name>
    <dbReference type="NCBI Taxonomy" id="1051891"/>
    <lineage>
        <taxon>Eukaryota</taxon>
        <taxon>Fungi</taxon>
        <taxon>Dikarya</taxon>
        <taxon>Basidiomycota</taxon>
        <taxon>Agaricomycotina</taxon>
        <taxon>Agaricomycetes</taxon>
        <taxon>Cantharellales</taxon>
        <taxon>Tulasnellaceae</taxon>
        <taxon>Tulasnella</taxon>
    </lineage>
</organism>
<feature type="compositionally biased region" description="Basic and acidic residues" evidence="1">
    <location>
        <begin position="33"/>
        <end position="42"/>
    </location>
</feature>
<name>A0A0C3QDD8_9AGAM</name>
<feature type="compositionally biased region" description="Acidic residues" evidence="1">
    <location>
        <begin position="1"/>
        <end position="18"/>
    </location>
</feature>
<reference evidence="2 3" key="1">
    <citation type="submission" date="2014-04" db="EMBL/GenBank/DDBJ databases">
        <authorList>
            <consortium name="DOE Joint Genome Institute"/>
            <person name="Kuo A."/>
            <person name="Girlanda M."/>
            <person name="Perotto S."/>
            <person name="Kohler A."/>
            <person name="Nagy L.G."/>
            <person name="Floudas D."/>
            <person name="Copeland A."/>
            <person name="Barry K.W."/>
            <person name="Cichocki N."/>
            <person name="Veneault-Fourrey C."/>
            <person name="LaButti K."/>
            <person name="Lindquist E.A."/>
            <person name="Lipzen A."/>
            <person name="Lundell T."/>
            <person name="Morin E."/>
            <person name="Murat C."/>
            <person name="Sun H."/>
            <person name="Tunlid A."/>
            <person name="Henrissat B."/>
            <person name="Grigoriev I.V."/>
            <person name="Hibbett D.S."/>
            <person name="Martin F."/>
            <person name="Nordberg H.P."/>
            <person name="Cantor M.N."/>
            <person name="Hua S.X."/>
        </authorList>
    </citation>
    <scope>NUCLEOTIDE SEQUENCE [LARGE SCALE GENOMIC DNA]</scope>
    <source>
        <strain evidence="2 3">MUT 4182</strain>
    </source>
</reference>
<accession>A0A0C3QDD8</accession>
<gene>
    <name evidence="2" type="ORF">M407DRAFT_77861</name>
</gene>
<sequence length="216" mass="25158">MEDAEEPAGTEDSDEEEAGPASSDGDGTLGDAFWKRVEREARACQQDMDDEDAPDWEFEDGETKSKDKNYTFCPAPHRATLLQKFTRHFVRHPIFPVRLGACQTAEQIREVSVKDMYFHCKRNGLPEVWAYMWNQWYSPSRWKLWARSTSPLLSRLRTTMTVENHWRQLKHQYLRFTHRPRLDHAIYVICTKIVSAYMVTAANLERTCIGLAEARA</sequence>
<dbReference type="AlphaFoldDB" id="A0A0C3QDD8"/>
<dbReference type="Proteomes" id="UP000054248">
    <property type="component" value="Unassembled WGS sequence"/>
</dbReference>
<dbReference type="EMBL" id="KN823080">
    <property type="protein sequence ID" value="KIO23611.1"/>
    <property type="molecule type" value="Genomic_DNA"/>
</dbReference>
<keyword evidence="3" id="KW-1185">Reference proteome</keyword>
<dbReference type="HOGENOM" id="CLU_1278453_0_0_1"/>
<dbReference type="STRING" id="1051891.A0A0C3QDD8"/>
<proteinExistence type="predicted"/>
<reference evidence="3" key="2">
    <citation type="submission" date="2015-01" db="EMBL/GenBank/DDBJ databases">
        <title>Evolutionary Origins and Diversification of the Mycorrhizal Mutualists.</title>
        <authorList>
            <consortium name="DOE Joint Genome Institute"/>
            <consortium name="Mycorrhizal Genomics Consortium"/>
            <person name="Kohler A."/>
            <person name="Kuo A."/>
            <person name="Nagy L.G."/>
            <person name="Floudas D."/>
            <person name="Copeland A."/>
            <person name="Barry K.W."/>
            <person name="Cichocki N."/>
            <person name="Veneault-Fourrey C."/>
            <person name="LaButti K."/>
            <person name="Lindquist E.A."/>
            <person name="Lipzen A."/>
            <person name="Lundell T."/>
            <person name="Morin E."/>
            <person name="Murat C."/>
            <person name="Riley R."/>
            <person name="Ohm R."/>
            <person name="Sun H."/>
            <person name="Tunlid A."/>
            <person name="Henrissat B."/>
            <person name="Grigoriev I.V."/>
            <person name="Hibbett D.S."/>
            <person name="Martin F."/>
        </authorList>
    </citation>
    <scope>NUCLEOTIDE SEQUENCE [LARGE SCALE GENOMIC DNA]</scope>
    <source>
        <strain evidence="3">MUT 4182</strain>
    </source>
</reference>
<evidence type="ECO:0000313" key="2">
    <source>
        <dbReference type="EMBL" id="KIO23611.1"/>
    </source>
</evidence>
<dbReference type="OrthoDB" id="3262412at2759"/>
<evidence type="ECO:0000313" key="3">
    <source>
        <dbReference type="Proteomes" id="UP000054248"/>
    </source>
</evidence>
<evidence type="ECO:0000256" key="1">
    <source>
        <dbReference type="SAM" id="MobiDB-lite"/>
    </source>
</evidence>
<feature type="region of interest" description="Disordered" evidence="1">
    <location>
        <begin position="1"/>
        <end position="69"/>
    </location>
</feature>